<evidence type="ECO:0000259" key="4">
    <source>
        <dbReference type="PROSITE" id="PS50995"/>
    </source>
</evidence>
<dbReference type="Gene3D" id="1.10.10.10">
    <property type="entry name" value="Winged helix-like DNA-binding domain superfamily/Winged helix DNA-binding domain"/>
    <property type="match status" value="1"/>
</dbReference>
<dbReference type="PANTHER" id="PTHR42756:SF1">
    <property type="entry name" value="TRANSCRIPTIONAL REPRESSOR OF EMRAB OPERON"/>
    <property type="match status" value="1"/>
</dbReference>
<dbReference type="PANTHER" id="PTHR42756">
    <property type="entry name" value="TRANSCRIPTIONAL REGULATOR, MARR"/>
    <property type="match status" value="1"/>
</dbReference>
<keyword evidence="1" id="KW-0805">Transcription regulation</keyword>
<accession>A0ABS7K6X6</accession>
<keyword evidence="3" id="KW-0804">Transcription</keyword>
<gene>
    <name evidence="5" type="ORF">H0185_14590</name>
</gene>
<dbReference type="SUPFAM" id="SSF46785">
    <property type="entry name" value="Winged helix' DNA-binding domain"/>
    <property type="match status" value="1"/>
</dbReference>
<dbReference type="SMART" id="SM00347">
    <property type="entry name" value="HTH_MARR"/>
    <property type="match status" value="1"/>
</dbReference>
<dbReference type="InterPro" id="IPR036390">
    <property type="entry name" value="WH_DNA-bd_sf"/>
</dbReference>
<proteinExistence type="predicted"/>
<organism evidence="5 6">
    <name type="scientific">Mesobacillus maritimus</name>
    <dbReference type="NCBI Taxonomy" id="1643336"/>
    <lineage>
        <taxon>Bacteria</taxon>
        <taxon>Bacillati</taxon>
        <taxon>Bacillota</taxon>
        <taxon>Bacilli</taxon>
        <taxon>Bacillales</taxon>
        <taxon>Bacillaceae</taxon>
        <taxon>Mesobacillus</taxon>
    </lineage>
</organism>
<evidence type="ECO:0000256" key="1">
    <source>
        <dbReference type="ARBA" id="ARBA00023015"/>
    </source>
</evidence>
<name>A0ABS7K6X6_9BACI</name>
<keyword evidence="6" id="KW-1185">Reference proteome</keyword>
<protein>
    <submittedName>
        <fullName evidence="5">MarR family transcriptional regulator</fullName>
    </submittedName>
</protein>
<dbReference type="InterPro" id="IPR000835">
    <property type="entry name" value="HTH_MarR-typ"/>
</dbReference>
<dbReference type="InterPro" id="IPR036388">
    <property type="entry name" value="WH-like_DNA-bd_sf"/>
</dbReference>
<evidence type="ECO:0000313" key="5">
    <source>
        <dbReference type="EMBL" id="MBY0098029.1"/>
    </source>
</evidence>
<evidence type="ECO:0000313" key="6">
    <source>
        <dbReference type="Proteomes" id="UP000769780"/>
    </source>
</evidence>
<comment type="caution">
    <text evidence="5">The sequence shown here is derived from an EMBL/GenBank/DDBJ whole genome shotgun (WGS) entry which is preliminary data.</text>
</comment>
<dbReference type="Pfam" id="PF12802">
    <property type="entry name" value="MarR_2"/>
    <property type="match status" value="1"/>
</dbReference>
<evidence type="ECO:0000256" key="3">
    <source>
        <dbReference type="ARBA" id="ARBA00023163"/>
    </source>
</evidence>
<feature type="domain" description="HTH marR-type" evidence="4">
    <location>
        <begin position="5"/>
        <end position="136"/>
    </location>
</feature>
<reference evidence="5 6" key="1">
    <citation type="submission" date="2020-07" db="EMBL/GenBank/DDBJ databases">
        <title>Fungal Genomes of the International Space Station.</title>
        <authorList>
            <person name="Seuylemezian A."/>
            <person name="Singh N.K."/>
            <person name="Wood J."/>
            <person name="Venkateswaran K."/>
        </authorList>
    </citation>
    <scope>NUCLEOTIDE SEQUENCE [LARGE SCALE GENOMIC DNA]</scope>
    <source>
        <strain evidence="5 6">PL-B2</strain>
    </source>
</reference>
<keyword evidence="2" id="KW-0238">DNA-binding</keyword>
<dbReference type="RefSeq" id="WP_221874249.1">
    <property type="nucleotide sequence ID" value="NZ_JACWFH010000018.1"/>
</dbReference>
<evidence type="ECO:0000256" key="2">
    <source>
        <dbReference type="ARBA" id="ARBA00023125"/>
    </source>
</evidence>
<dbReference type="Proteomes" id="UP000769780">
    <property type="component" value="Unassembled WGS sequence"/>
</dbReference>
<dbReference type="PROSITE" id="PS50995">
    <property type="entry name" value="HTH_MARR_2"/>
    <property type="match status" value="1"/>
</dbReference>
<sequence length="143" mass="16763">MLNNTHTLFHGIHQLSRELSKQVNEALEPFGLYSAQWAVLYVLKEKGTLTQKELCHYLAVEAPPMTRTIQRLLKQEYIEQQTGQDKRKKYIHLSTKALKEFPNWELAVNKANQALLTSFPDNSQEELQNLITEWLRTIKQKEQ</sequence>
<dbReference type="EMBL" id="JACWFH010000018">
    <property type="protein sequence ID" value="MBY0098029.1"/>
    <property type="molecule type" value="Genomic_DNA"/>
</dbReference>